<feature type="transmembrane region" description="Helical" evidence="1">
    <location>
        <begin position="309"/>
        <end position="330"/>
    </location>
</feature>
<reference evidence="2" key="1">
    <citation type="journal article" date="2019" name="PLoS Negl. Trop. Dis.">
        <title>Revisiting the worldwide diversity of Leptospira species in the environment.</title>
        <authorList>
            <person name="Vincent A.T."/>
            <person name="Schiettekatte O."/>
            <person name="Bourhy P."/>
            <person name="Veyrier F.J."/>
            <person name="Picardeau M."/>
        </authorList>
    </citation>
    <scope>NUCLEOTIDE SEQUENCE [LARGE SCALE GENOMIC DNA]</scope>
    <source>
        <strain evidence="2">201400974</strain>
    </source>
</reference>
<feature type="transmembrane region" description="Helical" evidence="1">
    <location>
        <begin position="182"/>
        <end position="204"/>
    </location>
</feature>
<keyword evidence="1" id="KW-0472">Membrane</keyword>
<sequence length="649" mass="74359">MQFAISFSAQMYSRKSGRIITAAAAILISRLTWFVEPNLPFHLTDAVGLFLGSILGIWFREVLLVLFGRAEVALPKQSDHLVTGWFLRNPLALRQGSIFLQTPFYFLYWLIVLLLCSYFAGFGFSFLEGLGTLEFFYYPNFSSREYLSFPVLILVGVGFPLLYFFAEERFSISNSRDTTTKHLIFGIFIGFFIQLIILSIQQIYSPGFLSQGSNFSIVAGRLPGLFVDSGSSSWLIPGIASFFLVFSYQKYKQTKENIWRLIIVILVFAVSILGMKQAKAFWVIWLGFLFISFVFVVTSRYLHSKLSLWITRVSVLCLLPLLAVAVLWGFSKLKSPEPIASLGVRYMSFQSEFLRSKNFSAFYALDENRSELYRISWQGFQKKLWFGNGLASLPVVLKDPKLPRTKLNGGLIDLPPNFFLACLHDLGIFGTIILLGLVGLFVWERNNYLNMALLFLPFLFGMQVQHCDGAFIAVFLLFYPLGSVAVGNQMTRNSNWFRYMVLILCLGLPLHYLIFFSGDFIKSGIGADFRKDELGFFQTQATKFASGNEREDEFHGKTWEWKLTKETSRRSGVFQVRAKEENLQMEMIWLNSERRLLLKTPVSPQSNRSYISRGSFPPGAEFVRLKSKTNTELFISRDYFDYKNQFGFL</sequence>
<dbReference type="RefSeq" id="WP_167884307.1">
    <property type="nucleotide sequence ID" value="NZ_RQHV01000002.1"/>
</dbReference>
<feature type="transmembrane region" description="Helical" evidence="1">
    <location>
        <begin position="16"/>
        <end position="35"/>
    </location>
</feature>
<keyword evidence="1" id="KW-1133">Transmembrane helix</keyword>
<feature type="transmembrane region" description="Helical" evidence="1">
    <location>
        <begin position="47"/>
        <end position="67"/>
    </location>
</feature>
<evidence type="ECO:0000256" key="1">
    <source>
        <dbReference type="SAM" id="Phobius"/>
    </source>
</evidence>
<keyword evidence="3" id="KW-1185">Reference proteome</keyword>
<feature type="transmembrane region" description="Helical" evidence="1">
    <location>
        <begin position="147"/>
        <end position="166"/>
    </location>
</feature>
<evidence type="ECO:0000313" key="3">
    <source>
        <dbReference type="Proteomes" id="UP000298264"/>
    </source>
</evidence>
<dbReference type="Proteomes" id="UP000298264">
    <property type="component" value="Unassembled WGS sequence"/>
</dbReference>
<dbReference type="EMBL" id="RQHV01000002">
    <property type="protein sequence ID" value="TGN14658.1"/>
    <property type="molecule type" value="Genomic_DNA"/>
</dbReference>
<evidence type="ECO:0000313" key="2">
    <source>
        <dbReference type="EMBL" id="TGN14658.1"/>
    </source>
</evidence>
<comment type="caution">
    <text evidence="2">The sequence shown here is derived from an EMBL/GenBank/DDBJ whole genome shotgun (WGS) entry which is preliminary data.</text>
</comment>
<proteinExistence type="predicted"/>
<feature type="transmembrane region" description="Helical" evidence="1">
    <location>
        <begin position="258"/>
        <end position="275"/>
    </location>
</feature>
<feature type="transmembrane region" description="Helical" evidence="1">
    <location>
        <begin position="224"/>
        <end position="246"/>
    </location>
</feature>
<organism evidence="2 3">
    <name type="scientific">Leptospira ilyithenensis</name>
    <dbReference type="NCBI Taxonomy" id="2484901"/>
    <lineage>
        <taxon>Bacteria</taxon>
        <taxon>Pseudomonadati</taxon>
        <taxon>Spirochaetota</taxon>
        <taxon>Spirochaetia</taxon>
        <taxon>Leptospirales</taxon>
        <taxon>Leptospiraceae</taxon>
        <taxon>Leptospira</taxon>
    </lineage>
</organism>
<protein>
    <recommendedName>
        <fullName evidence="4">O-antigen ligase domain-containing protein</fullName>
    </recommendedName>
</protein>
<accession>A0A4R9LVE5</accession>
<feature type="transmembrane region" description="Helical" evidence="1">
    <location>
        <begin position="499"/>
        <end position="521"/>
    </location>
</feature>
<gene>
    <name evidence="2" type="ORF">EHS11_01320</name>
</gene>
<dbReference type="AlphaFoldDB" id="A0A4R9LVE5"/>
<feature type="transmembrane region" description="Helical" evidence="1">
    <location>
        <begin position="104"/>
        <end position="127"/>
    </location>
</feature>
<feature type="transmembrane region" description="Helical" evidence="1">
    <location>
        <begin position="281"/>
        <end position="302"/>
    </location>
</feature>
<feature type="transmembrane region" description="Helical" evidence="1">
    <location>
        <begin position="418"/>
        <end position="443"/>
    </location>
</feature>
<evidence type="ECO:0008006" key="4">
    <source>
        <dbReference type="Google" id="ProtNLM"/>
    </source>
</evidence>
<keyword evidence="1" id="KW-0812">Transmembrane</keyword>
<name>A0A4R9LVE5_9LEPT</name>